<dbReference type="RefSeq" id="WP_168035503.1">
    <property type="nucleotide sequence ID" value="NZ_JAATJH010000001.1"/>
</dbReference>
<evidence type="ECO:0000259" key="1">
    <source>
        <dbReference type="Pfam" id="PF18935"/>
    </source>
</evidence>
<keyword evidence="3" id="KW-1185">Reference proteome</keyword>
<feature type="domain" description="DUF5683" evidence="1">
    <location>
        <begin position="72"/>
        <end position="211"/>
    </location>
</feature>
<dbReference type="Proteomes" id="UP000770785">
    <property type="component" value="Unassembled WGS sequence"/>
</dbReference>
<evidence type="ECO:0000313" key="3">
    <source>
        <dbReference type="Proteomes" id="UP000770785"/>
    </source>
</evidence>
<organism evidence="2 3">
    <name type="scientific">Neolewinella antarctica</name>
    <dbReference type="NCBI Taxonomy" id="442734"/>
    <lineage>
        <taxon>Bacteria</taxon>
        <taxon>Pseudomonadati</taxon>
        <taxon>Bacteroidota</taxon>
        <taxon>Saprospiria</taxon>
        <taxon>Saprospirales</taxon>
        <taxon>Lewinellaceae</taxon>
        <taxon>Neolewinella</taxon>
    </lineage>
</organism>
<name>A0ABX0X656_9BACT</name>
<sequence length="242" mass="26557">MDFSPATPTTFAVRHPAAGRINWPLALPTLLLLILSAPATAQNPPRDSLQITEPARIIRDTVMTLASVRSGPRNALLWSIIPGGGQAYNKKFWKVPLVYGGFLGMIAYADFSQTRYGRLVTALEARCFGDGNVIVIPNAACIPRDDTFTGFPDQALIQERDNQDRARQTAYIGIFIVYLLQTVEAYTDAHLQEFDISDDLSVRLGPVAQPEYALGYGLTVPLGANRSLARQRARVRQLAVGK</sequence>
<reference evidence="2 3" key="1">
    <citation type="submission" date="2020-03" db="EMBL/GenBank/DDBJ databases">
        <title>Genomic Encyclopedia of Type Strains, Phase IV (KMG-IV): sequencing the most valuable type-strain genomes for metagenomic binning, comparative biology and taxonomic classification.</title>
        <authorList>
            <person name="Goeker M."/>
        </authorList>
    </citation>
    <scope>NUCLEOTIDE SEQUENCE [LARGE SCALE GENOMIC DNA]</scope>
    <source>
        <strain evidence="2 3">DSM 105096</strain>
    </source>
</reference>
<protein>
    <recommendedName>
        <fullName evidence="1">DUF5683 domain-containing protein</fullName>
    </recommendedName>
</protein>
<comment type="caution">
    <text evidence="2">The sequence shown here is derived from an EMBL/GenBank/DDBJ whole genome shotgun (WGS) entry which is preliminary data.</text>
</comment>
<evidence type="ECO:0000313" key="2">
    <source>
        <dbReference type="EMBL" id="NJC24686.1"/>
    </source>
</evidence>
<dbReference type="InterPro" id="IPR043738">
    <property type="entry name" value="DUF5683"/>
</dbReference>
<proteinExistence type="predicted"/>
<dbReference type="Pfam" id="PF18935">
    <property type="entry name" value="DUF5683"/>
    <property type="match status" value="1"/>
</dbReference>
<gene>
    <name evidence="2" type="ORF">GGR27_000167</name>
</gene>
<dbReference type="EMBL" id="JAATJH010000001">
    <property type="protein sequence ID" value="NJC24686.1"/>
    <property type="molecule type" value="Genomic_DNA"/>
</dbReference>
<accession>A0ABX0X656</accession>